<reference evidence="2" key="2">
    <citation type="submission" date="2023-01" db="EMBL/GenBank/DDBJ databases">
        <title>Draft genome sequence of Sneathiella chinensis strain NBRC 103408.</title>
        <authorList>
            <person name="Sun Q."/>
            <person name="Mori K."/>
        </authorList>
    </citation>
    <scope>NUCLEOTIDE SEQUENCE</scope>
    <source>
        <strain evidence="2">NBRC 103408</strain>
    </source>
</reference>
<protein>
    <submittedName>
        <fullName evidence="2">Gamma-glutamylcyclotransferase</fullName>
    </submittedName>
</protein>
<dbReference type="SUPFAM" id="SSF110857">
    <property type="entry name" value="Gamma-glutamyl cyclotransferase-like"/>
    <property type="match status" value="1"/>
</dbReference>
<accession>A0ABQ5U5J2</accession>
<dbReference type="Proteomes" id="UP001161409">
    <property type="component" value="Unassembled WGS sequence"/>
</dbReference>
<keyword evidence="3" id="KW-1185">Reference proteome</keyword>
<dbReference type="InterPro" id="IPR009288">
    <property type="entry name" value="AIG2-like_dom"/>
</dbReference>
<reference evidence="2" key="1">
    <citation type="journal article" date="2014" name="Int. J. Syst. Evol. Microbiol.">
        <title>Complete genome of a new Firmicutes species belonging to the dominant human colonic microbiota ('Ruminococcus bicirculans') reveals two chromosomes and a selective capacity to utilize plant glucans.</title>
        <authorList>
            <consortium name="NISC Comparative Sequencing Program"/>
            <person name="Wegmann U."/>
            <person name="Louis P."/>
            <person name="Goesmann A."/>
            <person name="Henrissat B."/>
            <person name="Duncan S.H."/>
            <person name="Flint H.J."/>
        </authorList>
    </citation>
    <scope>NUCLEOTIDE SEQUENCE</scope>
    <source>
        <strain evidence="2">NBRC 103408</strain>
    </source>
</reference>
<dbReference type="Pfam" id="PF06094">
    <property type="entry name" value="GGACT"/>
    <property type="match status" value="1"/>
</dbReference>
<sequence>MAGGGPFLFVYGTLRLASEVPAARLLKRLADYQGQALIQGRLYDLGRYPGVICTPDPAEQVVGDLFQLREPETVLQALDIYEECSDTDPKPHLYVRREVRALPRSGGELTAWTYLFNRDVTPYRAIPSGDYLSFLKT</sequence>
<feature type="domain" description="Gamma-glutamylcyclotransferase AIG2-like" evidence="1">
    <location>
        <begin position="8"/>
        <end position="132"/>
    </location>
</feature>
<dbReference type="CDD" id="cd06661">
    <property type="entry name" value="GGCT_like"/>
    <property type="match status" value="1"/>
</dbReference>
<evidence type="ECO:0000259" key="1">
    <source>
        <dbReference type="Pfam" id="PF06094"/>
    </source>
</evidence>
<dbReference type="InterPro" id="IPR013024">
    <property type="entry name" value="GGCT-like"/>
</dbReference>
<proteinExistence type="predicted"/>
<comment type="caution">
    <text evidence="2">The sequence shown here is derived from an EMBL/GenBank/DDBJ whole genome shotgun (WGS) entry which is preliminary data.</text>
</comment>
<gene>
    <name evidence="2" type="ORF">GCM10007924_22090</name>
</gene>
<dbReference type="InterPro" id="IPR036568">
    <property type="entry name" value="GGCT-like_sf"/>
</dbReference>
<organism evidence="2 3">
    <name type="scientific">Sneathiella chinensis</name>
    <dbReference type="NCBI Taxonomy" id="349750"/>
    <lineage>
        <taxon>Bacteria</taxon>
        <taxon>Pseudomonadati</taxon>
        <taxon>Pseudomonadota</taxon>
        <taxon>Alphaproteobacteria</taxon>
        <taxon>Sneathiellales</taxon>
        <taxon>Sneathiellaceae</taxon>
        <taxon>Sneathiella</taxon>
    </lineage>
</organism>
<evidence type="ECO:0000313" key="3">
    <source>
        <dbReference type="Proteomes" id="UP001161409"/>
    </source>
</evidence>
<evidence type="ECO:0000313" key="2">
    <source>
        <dbReference type="EMBL" id="GLQ06988.1"/>
    </source>
</evidence>
<dbReference type="Gene3D" id="3.10.490.10">
    <property type="entry name" value="Gamma-glutamyl cyclotransferase-like"/>
    <property type="match status" value="1"/>
</dbReference>
<dbReference type="EMBL" id="BSNF01000008">
    <property type="protein sequence ID" value="GLQ06988.1"/>
    <property type="molecule type" value="Genomic_DNA"/>
</dbReference>
<dbReference type="RefSeq" id="WP_169561079.1">
    <property type="nucleotide sequence ID" value="NZ_BSNF01000008.1"/>
</dbReference>
<name>A0ABQ5U5J2_9PROT</name>